<evidence type="ECO:0000259" key="1">
    <source>
        <dbReference type="Pfam" id="PF13568"/>
    </source>
</evidence>
<keyword evidence="3" id="KW-1185">Reference proteome</keyword>
<protein>
    <submittedName>
        <fullName evidence="2">Outer membrane beta-barrel protein</fullName>
    </submittedName>
</protein>
<dbReference type="Pfam" id="PF13568">
    <property type="entry name" value="OMP_b-brl_2"/>
    <property type="match status" value="1"/>
</dbReference>
<evidence type="ECO:0000313" key="3">
    <source>
        <dbReference type="Proteomes" id="UP001319200"/>
    </source>
</evidence>
<accession>A0AAP2GM09</accession>
<feature type="domain" description="Outer membrane protein beta-barrel" evidence="1">
    <location>
        <begin position="22"/>
        <end position="210"/>
    </location>
</feature>
<organism evidence="2 3">
    <name type="scientific">Chryseosolibacter histidini</name>
    <dbReference type="NCBI Taxonomy" id="2782349"/>
    <lineage>
        <taxon>Bacteria</taxon>
        <taxon>Pseudomonadati</taxon>
        <taxon>Bacteroidota</taxon>
        <taxon>Cytophagia</taxon>
        <taxon>Cytophagales</taxon>
        <taxon>Chryseotaleaceae</taxon>
        <taxon>Chryseosolibacter</taxon>
    </lineage>
</organism>
<dbReference type="EMBL" id="JAHESF010000004">
    <property type="protein sequence ID" value="MBT1696413.1"/>
    <property type="molecule type" value="Genomic_DNA"/>
</dbReference>
<name>A0AAP2GM09_9BACT</name>
<proteinExistence type="predicted"/>
<evidence type="ECO:0000313" key="2">
    <source>
        <dbReference type="EMBL" id="MBT1696413.1"/>
    </source>
</evidence>
<dbReference type="InterPro" id="IPR025665">
    <property type="entry name" value="Beta-barrel_OMP_2"/>
</dbReference>
<reference evidence="2 3" key="1">
    <citation type="submission" date="2021-05" db="EMBL/GenBank/DDBJ databases">
        <title>A Polyphasic approach of four new species of the genus Ohtaekwangia: Ohtaekwangia histidinii sp. nov., Ohtaekwangia cretensis sp. nov., Ohtaekwangia indiensis sp. nov., Ohtaekwangia reichenbachii sp. nov. from diverse environment.</title>
        <authorList>
            <person name="Octaviana S."/>
        </authorList>
    </citation>
    <scope>NUCLEOTIDE SEQUENCE [LARGE SCALE GENOMIC DNA]</scope>
    <source>
        <strain evidence="2 3">PWU4</strain>
    </source>
</reference>
<dbReference type="RefSeq" id="WP_254161695.1">
    <property type="nucleotide sequence ID" value="NZ_JAHESF010000004.1"/>
</dbReference>
<comment type="caution">
    <text evidence="2">The sequence shown here is derived from an EMBL/GenBank/DDBJ whole genome shotgun (WGS) entry which is preliminary data.</text>
</comment>
<gene>
    <name evidence="2" type="ORF">KK083_05970</name>
</gene>
<dbReference type="AlphaFoldDB" id="A0AAP2GM09"/>
<sequence length="234" mass="25375">MNNLRVLLLAGVSLFINLNLSAQKLPLRFGIKAGLNLSNAIVNDAAGTTSKLGCRIGGTLEYSLSEKFLIQSGLYYATKNAEVHALNGSKYIPSPPDDTHTFNASYLTVPVYGAFKVSVTNGFNIVLGVGPYVGYGIGGKTRQKLNSGTWGDGATETDWETFGNGVFDENRSWLRGTTLKRLDIGVGTNIDFAYHNCILSVGYEQGLRNSAAQDYHQGLQYRNSVMQVSVGYKL</sequence>
<dbReference type="Proteomes" id="UP001319200">
    <property type="component" value="Unassembled WGS sequence"/>
</dbReference>